<dbReference type="Proteomes" id="UP000027345">
    <property type="component" value="Unassembled WGS sequence"/>
</dbReference>
<gene>
    <name evidence="2" type="ORF">DV20_25515</name>
</gene>
<organism evidence="2 3">
    <name type="scientific">Amycolatopsis rifamycinica</name>
    <dbReference type="NCBI Taxonomy" id="287986"/>
    <lineage>
        <taxon>Bacteria</taxon>
        <taxon>Bacillati</taxon>
        <taxon>Actinomycetota</taxon>
        <taxon>Actinomycetes</taxon>
        <taxon>Pseudonocardiales</taxon>
        <taxon>Pseudonocardiaceae</taxon>
        <taxon>Amycolatopsis</taxon>
    </lineage>
</organism>
<reference evidence="2 3" key="1">
    <citation type="submission" date="2014-05" db="EMBL/GenBank/DDBJ databases">
        <title>Draft genome sequence of Amycolatopsis rifamycinica DSM 46095.</title>
        <authorList>
            <person name="Lal R."/>
            <person name="Saxena A."/>
            <person name="Kumari R."/>
            <person name="Mukherjee U."/>
            <person name="Singh P."/>
            <person name="Sangwan N."/>
            <person name="Mahato N.K."/>
        </authorList>
    </citation>
    <scope>NUCLEOTIDE SEQUENCE [LARGE SCALE GENOMIC DNA]</scope>
    <source>
        <strain evidence="2 3">DSM 46095</strain>
    </source>
</reference>
<name>A0A066U539_9PSEU</name>
<evidence type="ECO:0000313" key="2">
    <source>
        <dbReference type="EMBL" id="KDN19338.1"/>
    </source>
</evidence>
<feature type="compositionally biased region" description="Low complexity" evidence="1">
    <location>
        <begin position="1"/>
        <end position="19"/>
    </location>
</feature>
<accession>A0A066U539</accession>
<feature type="region of interest" description="Disordered" evidence="1">
    <location>
        <begin position="75"/>
        <end position="94"/>
    </location>
</feature>
<proteinExistence type="predicted"/>
<comment type="caution">
    <text evidence="2">The sequence shown here is derived from an EMBL/GenBank/DDBJ whole genome shotgun (WGS) entry which is preliminary data.</text>
</comment>
<dbReference type="AlphaFoldDB" id="A0A066U539"/>
<evidence type="ECO:0000256" key="1">
    <source>
        <dbReference type="SAM" id="MobiDB-lite"/>
    </source>
</evidence>
<dbReference type="EMBL" id="JMQI01000054">
    <property type="protein sequence ID" value="KDN19338.1"/>
    <property type="molecule type" value="Genomic_DNA"/>
</dbReference>
<keyword evidence="3" id="KW-1185">Reference proteome</keyword>
<protein>
    <submittedName>
        <fullName evidence="2">Uncharacterized protein</fullName>
    </submittedName>
</protein>
<sequence>MSTASASATSPVPRASAVATASRSGPVDDVQDFAPHRKPAVLRVAKQFRKRLGGGRLPLARQRNEVVAQIHAAAPARAARGQVGEGHRPLRSAGFRVHRRSVAAFPPRPRLIRTG</sequence>
<feature type="region of interest" description="Disordered" evidence="1">
    <location>
        <begin position="1"/>
        <end position="36"/>
    </location>
</feature>
<evidence type="ECO:0000313" key="3">
    <source>
        <dbReference type="Proteomes" id="UP000027345"/>
    </source>
</evidence>